<dbReference type="InParanoid" id="A0A194X5U6"/>
<dbReference type="InterPro" id="IPR017946">
    <property type="entry name" value="PLC-like_Pdiesterase_TIM-brl"/>
</dbReference>
<feature type="region of interest" description="Disordered" evidence="1">
    <location>
        <begin position="1"/>
        <end position="24"/>
    </location>
</feature>
<evidence type="ECO:0000256" key="1">
    <source>
        <dbReference type="SAM" id="MobiDB-lite"/>
    </source>
</evidence>
<name>A0A194X5U6_MOLSC</name>
<dbReference type="GO" id="GO:0006629">
    <property type="term" value="P:lipid metabolic process"/>
    <property type="evidence" value="ECO:0007669"/>
    <property type="project" value="InterPro"/>
</dbReference>
<evidence type="ECO:0000313" key="3">
    <source>
        <dbReference type="EMBL" id="KUJ15449.1"/>
    </source>
</evidence>
<dbReference type="SMART" id="SM00148">
    <property type="entry name" value="PLCXc"/>
    <property type="match status" value="1"/>
</dbReference>
<evidence type="ECO:0000313" key="4">
    <source>
        <dbReference type="Proteomes" id="UP000070700"/>
    </source>
</evidence>
<accession>A0A194X5U6</accession>
<dbReference type="InterPro" id="IPR000909">
    <property type="entry name" value="PLipase_C_PInositol-sp_X_dom"/>
</dbReference>
<dbReference type="SUPFAM" id="SSF51695">
    <property type="entry name" value="PLC-like phosphodiesterases"/>
    <property type="match status" value="1"/>
</dbReference>
<dbReference type="PANTHER" id="PTHR13593">
    <property type="match status" value="1"/>
</dbReference>
<dbReference type="InterPro" id="IPR015915">
    <property type="entry name" value="Kelch-typ_b-propeller"/>
</dbReference>
<dbReference type="Pfam" id="PF00388">
    <property type="entry name" value="PI-PLC-X"/>
    <property type="match status" value="1"/>
</dbReference>
<sequence length="630" mass="69658">MSWITRGLNDDGFVQDTPNGQTPSVPALATHHGELWCLWSDPSGLLFYARGDNNVFQPRLQFPDQGIPVIAELSGQLHAIIVRDNGEMAHYVFSDVDQLWTTPAILDPRAGFIAHSTPAFVAFHNKLFLVFVQDNNLYYSIWAVNPQDETTTWTPVQDVSGIKQVSGIPALFVLDGTLHVLCSSNDESREILCFAYDVPSSIWNSASDISEGRAATGVSATSYGDSAFLAFQENGPDDESHTIYISEYKDGKWAPQEAVAGQTSTSPPQLAVLNGRINCIFNANDAAMDLRWYSRALLDFSLSSWMGGIPDDTLLSDITVPGTHDTCAMSNIPFVRTQYLNVKQQMEAGLRFLDLRCRVHPDGQLYMYHGGIPINFPKYLKFDDVMQEVFTFFLTHHPTPTETVLVSINNDDTAQTPANTPSIFYQAVATHIANTPLYPDGTSRWLTSPTTSTLGLARGKAVLLRRYQPDPTLSPSSQIGLDLSGWLNNNPDFTLLSPAGVQFTLQDHWQYSDIQPLAQLIESKFSYVSNMLSKAASSSPEHWFLNFTSAVGDPVEKGEVAESHWIAVGAHSGFIGKFVQGMNVTTRRSFDWGAGTEREGGRKRYGVIAMDYPELPKDSDLIAWLIGTNF</sequence>
<dbReference type="RefSeq" id="XP_018069804.1">
    <property type="nucleotide sequence ID" value="XM_018212029.1"/>
</dbReference>
<reference evidence="3 4" key="1">
    <citation type="submission" date="2015-10" db="EMBL/GenBank/DDBJ databases">
        <title>Full genome of DAOMC 229536 Phialocephala scopiformis, a fungal endophyte of spruce producing the potent anti-insectan compound rugulosin.</title>
        <authorList>
            <consortium name="DOE Joint Genome Institute"/>
            <person name="Walker A.K."/>
            <person name="Frasz S.L."/>
            <person name="Seifert K.A."/>
            <person name="Miller J.D."/>
            <person name="Mondo S.J."/>
            <person name="Labutti K."/>
            <person name="Lipzen A."/>
            <person name="Dockter R."/>
            <person name="Kennedy M."/>
            <person name="Grigoriev I.V."/>
            <person name="Spatafora J.W."/>
        </authorList>
    </citation>
    <scope>NUCLEOTIDE SEQUENCE [LARGE SCALE GENOMIC DNA]</scope>
    <source>
        <strain evidence="3 4">CBS 120377</strain>
    </source>
</reference>
<dbReference type="AlphaFoldDB" id="A0A194X5U6"/>
<dbReference type="KEGG" id="psco:LY89DRAFT_648735"/>
<protein>
    <submittedName>
        <fullName evidence="3">Phosphatidylinositol-specific phospholipase</fullName>
    </submittedName>
</protein>
<dbReference type="GeneID" id="28821755"/>
<dbReference type="Proteomes" id="UP000070700">
    <property type="component" value="Unassembled WGS sequence"/>
</dbReference>
<dbReference type="InterPro" id="IPR051057">
    <property type="entry name" value="PI-PLC_domain"/>
</dbReference>
<keyword evidence="4" id="KW-1185">Reference proteome</keyword>
<dbReference type="Gene3D" id="2.120.10.80">
    <property type="entry name" value="Kelch-type beta propeller"/>
    <property type="match status" value="1"/>
</dbReference>
<organism evidence="3 4">
    <name type="scientific">Mollisia scopiformis</name>
    <name type="common">Conifer needle endophyte fungus</name>
    <name type="synonym">Phialocephala scopiformis</name>
    <dbReference type="NCBI Taxonomy" id="149040"/>
    <lineage>
        <taxon>Eukaryota</taxon>
        <taxon>Fungi</taxon>
        <taxon>Dikarya</taxon>
        <taxon>Ascomycota</taxon>
        <taxon>Pezizomycotina</taxon>
        <taxon>Leotiomycetes</taxon>
        <taxon>Helotiales</taxon>
        <taxon>Mollisiaceae</taxon>
        <taxon>Mollisia</taxon>
    </lineage>
</organism>
<dbReference type="Gene3D" id="3.20.20.190">
    <property type="entry name" value="Phosphatidylinositol (PI) phosphodiesterase"/>
    <property type="match status" value="1"/>
</dbReference>
<dbReference type="GO" id="GO:0008081">
    <property type="term" value="F:phosphoric diester hydrolase activity"/>
    <property type="evidence" value="ECO:0007669"/>
    <property type="project" value="InterPro"/>
</dbReference>
<dbReference type="EMBL" id="KQ947418">
    <property type="protein sequence ID" value="KUJ15449.1"/>
    <property type="molecule type" value="Genomic_DNA"/>
</dbReference>
<dbReference type="OrthoDB" id="1046782at2759"/>
<dbReference type="CDD" id="cd08586">
    <property type="entry name" value="PI-PLCc_BcPLC_like"/>
    <property type="match status" value="1"/>
</dbReference>
<evidence type="ECO:0000259" key="2">
    <source>
        <dbReference type="SMART" id="SM00148"/>
    </source>
</evidence>
<dbReference type="PROSITE" id="PS50007">
    <property type="entry name" value="PIPLC_X_DOMAIN"/>
    <property type="match status" value="1"/>
</dbReference>
<dbReference type="SUPFAM" id="SSF89372">
    <property type="entry name" value="Fucose-specific lectin"/>
    <property type="match status" value="1"/>
</dbReference>
<gene>
    <name evidence="3" type="ORF">LY89DRAFT_648735</name>
</gene>
<feature type="domain" description="Phosphatidylinositol-specific phospholipase C X" evidence="2">
    <location>
        <begin position="310"/>
        <end position="466"/>
    </location>
</feature>
<dbReference type="PANTHER" id="PTHR13593:SF148">
    <property type="entry name" value="PHOSPHATIDYLINOSITOL-SPECIFIC PHOSPHOLIPASE C X DOMAIN-CONTAINING PROTEIN"/>
    <property type="match status" value="1"/>
</dbReference>
<proteinExistence type="predicted"/>